<dbReference type="InterPro" id="IPR012296">
    <property type="entry name" value="Nuclease_put_TT1808"/>
</dbReference>
<gene>
    <name evidence="2" type="ORF">ACFQ1S_25580</name>
</gene>
<keyword evidence="2" id="KW-0378">Hydrolase</keyword>
<dbReference type="InterPro" id="IPR011335">
    <property type="entry name" value="Restrct_endonuc-II-like"/>
</dbReference>
<feature type="domain" description="Putative restriction endonuclease" evidence="1">
    <location>
        <begin position="13"/>
        <end position="163"/>
    </location>
</feature>
<keyword evidence="2" id="KW-0540">Nuclease</keyword>
<dbReference type="PANTHER" id="PTHR35400">
    <property type="entry name" value="SLR1083 PROTEIN"/>
    <property type="match status" value="1"/>
</dbReference>
<dbReference type="Proteomes" id="UP001597045">
    <property type="component" value="Unassembled WGS sequence"/>
</dbReference>
<comment type="caution">
    <text evidence="2">The sequence shown here is derived from an EMBL/GenBank/DDBJ whole genome shotgun (WGS) entry which is preliminary data.</text>
</comment>
<evidence type="ECO:0000313" key="3">
    <source>
        <dbReference type="Proteomes" id="UP001597045"/>
    </source>
</evidence>
<dbReference type="EMBL" id="JBHTIS010001724">
    <property type="protein sequence ID" value="MFD1048660.1"/>
    <property type="molecule type" value="Genomic_DNA"/>
</dbReference>
<evidence type="ECO:0000313" key="2">
    <source>
        <dbReference type="EMBL" id="MFD1048660.1"/>
    </source>
</evidence>
<name>A0ABW3MD80_9PSEU</name>
<dbReference type="GO" id="GO:0004519">
    <property type="term" value="F:endonuclease activity"/>
    <property type="evidence" value="ECO:0007669"/>
    <property type="project" value="UniProtKB-KW"/>
</dbReference>
<keyword evidence="2" id="KW-0255">Endonuclease</keyword>
<dbReference type="CDD" id="cd06260">
    <property type="entry name" value="DUF820-like"/>
    <property type="match status" value="1"/>
</dbReference>
<evidence type="ECO:0000259" key="1">
    <source>
        <dbReference type="Pfam" id="PF05685"/>
    </source>
</evidence>
<dbReference type="SUPFAM" id="SSF52980">
    <property type="entry name" value="Restriction endonuclease-like"/>
    <property type="match status" value="1"/>
</dbReference>
<dbReference type="Gene3D" id="3.90.1570.10">
    <property type="entry name" value="tt1808, chain A"/>
    <property type="match status" value="1"/>
</dbReference>
<dbReference type="PANTHER" id="PTHR35400:SF3">
    <property type="entry name" value="SLL1072 PROTEIN"/>
    <property type="match status" value="1"/>
</dbReference>
<proteinExistence type="predicted"/>
<accession>A0ABW3MD80</accession>
<sequence>MKHRPTHLYTVGEYAALGETEDRTELQEGIIVMSPSPSPVHMFAGGELFVQVRAQVPRNLVAIPEVDIDLGLAVLAGPGTVRRPDLVVVDEAAYEEWDAEGGLLRASDVRLVIEVVSPGSRRTDYVTKRSEYAEARIPHYWIVDIDKPVSMLVCELTEKGEYVDRGEVTGEFTADTPFRCGIDLTKLVRHRAGG</sequence>
<organism evidence="2 3">
    <name type="scientific">Kibdelosporangium lantanae</name>
    <dbReference type="NCBI Taxonomy" id="1497396"/>
    <lineage>
        <taxon>Bacteria</taxon>
        <taxon>Bacillati</taxon>
        <taxon>Actinomycetota</taxon>
        <taxon>Actinomycetes</taxon>
        <taxon>Pseudonocardiales</taxon>
        <taxon>Pseudonocardiaceae</taxon>
        <taxon>Kibdelosporangium</taxon>
    </lineage>
</organism>
<dbReference type="Pfam" id="PF05685">
    <property type="entry name" value="Uma2"/>
    <property type="match status" value="1"/>
</dbReference>
<dbReference type="InterPro" id="IPR008538">
    <property type="entry name" value="Uma2"/>
</dbReference>
<keyword evidence="3" id="KW-1185">Reference proteome</keyword>
<protein>
    <submittedName>
        <fullName evidence="2">Uma2 family endonuclease</fullName>
    </submittedName>
</protein>
<reference evidence="3" key="1">
    <citation type="journal article" date="2019" name="Int. J. Syst. Evol. Microbiol.">
        <title>The Global Catalogue of Microorganisms (GCM) 10K type strain sequencing project: providing services to taxonomists for standard genome sequencing and annotation.</title>
        <authorList>
            <consortium name="The Broad Institute Genomics Platform"/>
            <consortium name="The Broad Institute Genome Sequencing Center for Infectious Disease"/>
            <person name="Wu L."/>
            <person name="Ma J."/>
        </authorList>
    </citation>
    <scope>NUCLEOTIDE SEQUENCE [LARGE SCALE GENOMIC DNA]</scope>
    <source>
        <strain evidence="3">JCM 31486</strain>
    </source>
</reference>